<evidence type="ECO:0000313" key="2">
    <source>
        <dbReference type="Proteomes" id="UP000635665"/>
    </source>
</evidence>
<accession>A0ABS0TFR9</accession>
<sequence>MIKDNINTKKMATTAGVLAFEKATKYRKSPKKYE</sequence>
<name>A0ABS0TFR9_9FLAO</name>
<proteinExistence type="predicted"/>
<dbReference type="Proteomes" id="UP000635665">
    <property type="component" value="Unassembled WGS sequence"/>
</dbReference>
<dbReference type="EMBL" id="JAEHNY010000006">
    <property type="protein sequence ID" value="MBI6119881.1"/>
    <property type="molecule type" value="Genomic_DNA"/>
</dbReference>
<comment type="caution">
    <text evidence="1">The sequence shown here is derived from an EMBL/GenBank/DDBJ whole genome shotgun (WGS) entry which is preliminary data.</text>
</comment>
<gene>
    <name evidence="1" type="ORF">I6U50_07580</name>
</gene>
<keyword evidence="2" id="KW-1185">Reference proteome</keyword>
<reference evidence="1 2" key="1">
    <citation type="submission" date="2020-12" db="EMBL/GenBank/DDBJ databases">
        <title>Salegentibacter orientalis sp. nov., isolated from costal sediment.</title>
        <authorList>
            <person name="Lian F.-B."/>
        </authorList>
    </citation>
    <scope>NUCLEOTIDE SEQUENCE [LARGE SCALE GENOMIC DNA]</scope>
    <source>
        <strain evidence="1 2">F60176</strain>
    </source>
</reference>
<evidence type="ECO:0000313" key="1">
    <source>
        <dbReference type="EMBL" id="MBI6119881.1"/>
    </source>
</evidence>
<organism evidence="1 2">
    <name type="scientific">Salegentibacter maritimus</name>
    <dbReference type="NCBI Taxonomy" id="2794347"/>
    <lineage>
        <taxon>Bacteria</taxon>
        <taxon>Pseudomonadati</taxon>
        <taxon>Bacteroidota</taxon>
        <taxon>Flavobacteriia</taxon>
        <taxon>Flavobacteriales</taxon>
        <taxon>Flavobacteriaceae</taxon>
        <taxon>Salegentibacter</taxon>
    </lineage>
</organism>
<protein>
    <submittedName>
        <fullName evidence="1">Uncharacterized protein</fullName>
    </submittedName>
</protein>